<dbReference type="PROSITE" id="PS50179">
    <property type="entry name" value="VHS"/>
    <property type="match status" value="1"/>
</dbReference>
<keyword evidence="1" id="KW-0813">Transport</keyword>
<dbReference type="InterPro" id="IPR045007">
    <property type="entry name" value="LSB5"/>
</dbReference>
<dbReference type="Pfam" id="PF00790">
    <property type="entry name" value="VHS"/>
    <property type="match status" value="1"/>
</dbReference>
<dbReference type="SUPFAM" id="SSF48464">
    <property type="entry name" value="ENTH/VHS domain"/>
    <property type="match status" value="1"/>
</dbReference>
<evidence type="ECO:0000313" key="6">
    <source>
        <dbReference type="EMBL" id="KAJ8653836.1"/>
    </source>
</evidence>
<dbReference type="GO" id="GO:0035091">
    <property type="term" value="F:phosphatidylinositol binding"/>
    <property type="evidence" value="ECO:0007669"/>
    <property type="project" value="InterPro"/>
</dbReference>
<dbReference type="GO" id="GO:0043130">
    <property type="term" value="F:ubiquitin binding"/>
    <property type="evidence" value="ECO:0007669"/>
    <property type="project" value="InterPro"/>
</dbReference>
<dbReference type="GO" id="GO:0051666">
    <property type="term" value="P:actin cortical patch localization"/>
    <property type="evidence" value="ECO:0007669"/>
    <property type="project" value="TreeGrafter"/>
</dbReference>
<evidence type="ECO:0000256" key="3">
    <source>
        <dbReference type="SAM" id="MobiDB-lite"/>
    </source>
</evidence>
<protein>
    <recommendedName>
        <fullName evidence="8">TOM1-like protein 2</fullName>
    </recommendedName>
</protein>
<dbReference type="CDD" id="cd16980">
    <property type="entry name" value="VHS_Lsb5"/>
    <property type="match status" value="1"/>
</dbReference>
<feature type="compositionally biased region" description="Low complexity" evidence="3">
    <location>
        <begin position="300"/>
        <end position="320"/>
    </location>
</feature>
<dbReference type="GO" id="GO:0006897">
    <property type="term" value="P:endocytosis"/>
    <property type="evidence" value="ECO:0007669"/>
    <property type="project" value="InterPro"/>
</dbReference>
<evidence type="ECO:0000313" key="7">
    <source>
        <dbReference type="Proteomes" id="UP001234581"/>
    </source>
</evidence>
<dbReference type="InterPro" id="IPR038425">
    <property type="entry name" value="GAT_sf"/>
</dbReference>
<dbReference type="SUPFAM" id="SSF89009">
    <property type="entry name" value="GAT-like domain"/>
    <property type="match status" value="1"/>
</dbReference>
<dbReference type="Gene3D" id="1.25.40.90">
    <property type="match status" value="1"/>
</dbReference>
<dbReference type="GO" id="GO:0007034">
    <property type="term" value="P:vacuolar transport"/>
    <property type="evidence" value="ECO:0007669"/>
    <property type="project" value="UniProtKB-ARBA"/>
</dbReference>
<evidence type="ECO:0000256" key="2">
    <source>
        <dbReference type="ARBA" id="ARBA00022927"/>
    </source>
</evidence>
<feature type="domain" description="GAT" evidence="5">
    <location>
        <begin position="189"/>
        <end position="277"/>
    </location>
</feature>
<dbReference type="EMBL" id="JARTCD010000071">
    <property type="protein sequence ID" value="KAJ8653836.1"/>
    <property type="molecule type" value="Genomic_DNA"/>
</dbReference>
<sequence>MKNIFSKKITPTTITTNVEKATDPSMQEMDWSLVFAICDVVNNTEQGAKEARKLLQKKMLADQPQTQILALELLDALSQNCQAKFQSQLSAKSFAEDLDTLATSKSSNDQVHSKLVTCLQNWVTRYGADPGFIGVHRVYERLTHGTSHAPPPRRGTQNLVFRLATPAQFQLQQQQHHRQQQQQQQQQQQASADPASDVLLAKNNAQLFSQTLSFTDPTQEDITKNELIQEFYGKCKMFQKILARHLETCNDSDIISSLLEANSELVTAFKAYDDMLERRAMNEATRNSETLHNRSTRPHQQQQQEGDVDLLGLGDSSSGSNNPFHQPRPADGGSSSSSSQQPAVNFDLHGGGDNNKNATSTAAPLVAVDPFDPFADTQRVAEGNTSSSSPSSGDAGRSTNNLPPPLTPQKMYE</sequence>
<dbReference type="InterPro" id="IPR008942">
    <property type="entry name" value="ENTH_VHS"/>
</dbReference>
<dbReference type="GO" id="GO:0007015">
    <property type="term" value="P:actin filament organization"/>
    <property type="evidence" value="ECO:0007669"/>
    <property type="project" value="InterPro"/>
</dbReference>
<dbReference type="AlphaFoldDB" id="A0AAD7UVL8"/>
<organism evidence="6 7">
    <name type="scientific">Lichtheimia ornata</name>
    <dbReference type="NCBI Taxonomy" id="688661"/>
    <lineage>
        <taxon>Eukaryota</taxon>
        <taxon>Fungi</taxon>
        <taxon>Fungi incertae sedis</taxon>
        <taxon>Mucoromycota</taxon>
        <taxon>Mucoromycotina</taxon>
        <taxon>Mucoromycetes</taxon>
        <taxon>Mucorales</taxon>
        <taxon>Lichtheimiaceae</taxon>
        <taxon>Lichtheimia</taxon>
    </lineage>
</organism>
<dbReference type="Gene3D" id="1.20.58.160">
    <property type="match status" value="1"/>
</dbReference>
<feature type="domain" description="VHS" evidence="4">
    <location>
        <begin position="21"/>
        <end position="150"/>
    </location>
</feature>
<dbReference type="SMART" id="SM00288">
    <property type="entry name" value="VHS"/>
    <property type="match status" value="1"/>
</dbReference>
<dbReference type="GO" id="GO:0015031">
    <property type="term" value="P:protein transport"/>
    <property type="evidence" value="ECO:0007669"/>
    <property type="project" value="UniProtKB-KW"/>
</dbReference>
<keyword evidence="2" id="KW-0653">Protein transport</keyword>
<dbReference type="PROSITE" id="PS50909">
    <property type="entry name" value="GAT"/>
    <property type="match status" value="1"/>
</dbReference>
<dbReference type="GO" id="GO:0030479">
    <property type="term" value="C:actin cortical patch"/>
    <property type="evidence" value="ECO:0007669"/>
    <property type="project" value="TreeGrafter"/>
</dbReference>
<reference evidence="6 7" key="1">
    <citation type="submission" date="2023-03" db="EMBL/GenBank/DDBJ databases">
        <title>Genome sequence of Lichtheimia ornata CBS 291.66.</title>
        <authorList>
            <person name="Mohabir J.T."/>
            <person name="Shea T.P."/>
            <person name="Kurbessoian T."/>
            <person name="Berby B."/>
            <person name="Fontaine J."/>
            <person name="Livny J."/>
            <person name="Gnirke A."/>
            <person name="Stajich J.E."/>
            <person name="Cuomo C.A."/>
        </authorList>
    </citation>
    <scope>NUCLEOTIDE SEQUENCE [LARGE SCALE GENOMIC DNA]</scope>
    <source>
        <strain evidence="6">CBS 291.66</strain>
    </source>
</reference>
<dbReference type="Proteomes" id="UP001234581">
    <property type="component" value="Unassembled WGS sequence"/>
</dbReference>
<accession>A0AAD7UVL8</accession>
<feature type="compositionally biased region" description="Low complexity" evidence="3">
    <location>
        <begin position="171"/>
        <end position="189"/>
    </location>
</feature>
<proteinExistence type="predicted"/>
<evidence type="ECO:0000259" key="5">
    <source>
        <dbReference type="PROSITE" id="PS50909"/>
    </source>
</evidence>
<dbReference type="PANTHER" id="PTHR47789">
    <property type="entry name" value="LAS SEVENTEEN-BINDING PROTEIN 5"/>
    <property type="match status" value="1"/>
</dbReference>
<dbReference type="Pfam" id="PF03127">
    <property type="entry name" value="GAT"/>
    <property type="match status" value="1"/>
</dbReference>
<gene>
    <name evidence="6" type="ORF">O0I10_010517</name>
</gene>
<dbReference type="GeneID" id="83217920"/>
<evidence type="ECO:0000259" key="4">
    <source>
        <dbReference type="PROSITE" id="PS50179"/>
    </source>
</evidence>
<dbReference type="InterPro" id="IPR002014">
    <property type="entry name" value="VHS_dom"/>
</dbReference>
<evidence type="ECO:0000256" key="1">
    <source>
        <dbReference type="ARBA" id="ARBA00022448"/>
    </source>
</evidence>
<evidence type="ECO:0008006" key="8">
    <source>
        <dbReference type="Google" id="ProtNLM"/>
    </source>
</evidence>
<dbReference type="InterPro" id="IPR004152">
    <property type="entry name" value="GAT_dom"/>
</dbReference>
<dbReference type="CDD" id="cd21383">
    <property type="entry name" value="GAT_GGA_Tom1-like"/>
    <property type="match status" value="1"/>
</dbReference>
<dbReference type="RefSeq" id="XP_058338750.1">
    <property type="nucleotide sequence ID" value="XM_058490496.1"/>
</dbReference>
<keyword evidence="7" id="KW-1185">Reference proteome</keyword>
<dbReference type="PANTHER" id="PTHR47789:SF1">
    <property type="entry name" value="LAS SEVENTEEN-BINDING PROTEIN 5"/>
    <property type="match status" value="1"/>
</dbReference>
<feature type="region of interest" description="Disordered" evidence="3">
    <location>
        <begin position="171"/>
        <end position="194"/>
    </location>
</feature>
<feature type="region of interest" description="Disordered" evidence="3">
    <location>
        <begin position="286"/>
        <end position="413"/>
    </location>
</feature>
<name>A0AAD7UVL8_9FUNG</name>
<comment type="caution">
    <text evidence="6">The sequence shown here is derived from an EMBL/GenBank/DDBJ whole genome shotgun (WGS) entry which is preliminary data.</text>
</comment>